<organism evidence="1 2">
    <name type="scientific">Parelaphostrongylus tenuis</name>
    <name type="common">Meningeal worm</name>
    <dbReference type="NCBI Taxonomy" id="148309"/>
    <lineage>
        <taxon>Eukaryota</taxon>
        <taxon>Metazoa</taxon>
        <taxon>Ecdysozoa</taxon>
        <taxon>Nematoda</taxon>
        <taxon>Chromadorea</taxon>
        <taxon>Rhabditida</taxon>
        <taxon>Rhabditina</taxon>
        <taxon>Rhabditomorpha</taxon>
        <taxon>Strongyloidea</taxon>
        <taxon>Metastrongylidae</taxon>
        <taxon>Parelaphostrongylus</taxon>
    </lineage>
</organism>
<dbReference type="Proteomes" id="UP001196413">
    <property type="component" value="Unassembled WGS sequence"/>
</dbReference>
<proteinExistence type="predicted"/>
<sequence>MLTQWHCLADTARTFDEYMSGRLFRRLLERFSIRKMRLRLERHRRRNHHPIQRGGRKWLLASNRLEFTSSLVKKHHQNVGETGRRLFSSSNVVVLLNHKRSSVLT</sequence>
<keyword evidence="2" id="KW-1185">Reference proteome</keyword>
<accession>A0AAD5QI65</accession>
<evidence type="ECO:0000313" key="2">
    <source>
        <dbReference type="Proteomes" id="UP001196413"/>
    </source>
</evidence>
<evidence type="ECO:0000313" key="1">
    <source>
        <dbReference type="EMBL" id="KAJ1349240.1"/>
    </source>
</evidence>
<dbReference type="EMBL" id="JAHQIW010000631">
    <property type="protein sequence ID" value="KAJ1349240.1"/>
    <property type="molecule type" value="Genomic_DNA"/>
</dbReference>
<gene>
    <name evidence="1" type="ORF">KIN20_004716</name>
</gene>
<reference evidence="1" key="1">
    <citation type="submission" date="2021-06" db="EMBL/GenBank/DDBJ databases">
        <title>Parelaphostrongylus tenuis whole genome reference sequence.</title>
        <authorList>
            <person name="Garwood T.J."/>
            <person name="Larsen P.A."/>
            <person name="Fountain-Jones N.M."/>
            <person name="Garbe J.R."/>
            <person name="Macchietto M.G."/>
            <person name="Kania S.A."/>
            <person name="Gerhold R.W."/>
            <person name="Richards J.E."/>
            <person name="Wolf T.M."/>
        </authorList>
    </citation>
    <scope>NUCLEOTIDE SEQUENCE</scope>
    <source>
        <strain evidence="1">MNPRO001-30</strain>
        <tissue evidence="1">Meninges</tissue>
    </source>
</reference>
<protein>
    <submittedName>
        <fullName evidence="1">Uncharacterized protein</fullName>
    </submittedName>
</protein>
<name>A0AAD5QI65_PARTN</name>
<comment type="caution">
    <text evidence="1">The sequence shown here is derived from an EMBL/GenBank/DDBJ whole genome shotgun (WGS) entry which is preliminary data.</text>
</comment>
<dbReference type="AlphaFoldDB" id="A0AAD5QI65"/>